<comment type="caution">
    <text evidence="2">The sequence shown here is derived from an EMBL/GenBank/DDBJ whole genome shotgun (WGS) entry which is preliminary data.</text>
</comment>
<evidence type="ECO:0000256" key="1">
    <source>
        <dbReference type="SAM" id="MobiDB-lite"/>
    </source>
</evidence>
<reference evidence="2 3" key="1">
    <citation type="submission" date="2016-10" db="EMBL/GenBank/DDBJ databases">
        <title>The Draft Genome Sequence of Actinokineospora bangkokensis 44EHWT reveals the biosynthetic pathway of antifungal compounds Thailandins with unusual extender unit butylmalonyl-CoA.</title>
        <authorList>
            <person name="Greule A."/>
            <person name="Intra B."/>
            <person name="Flemming S."/>
            <person name="Rommel M.G."/>
            <person name="Panbangred W."/>
            <person name="Bechthold A."/>
        </authorList>
    </citation>
    <scope>NUCLEOTIDE SEQUENCE [LARGE SCALE GENOMIC DNA]</scope>
    <source>
        <strain evidence="2 3">44EHW</strain>
    </source>
</reference>
<protein>
    <recommendedName>
        <fullName evidence="4">WXG100 family type VII secretion target</fullName>
    </recommendedName>
</protein>
<accession>A0A1Q9LGK7</accession>
<feature type="region of interest" description="Disordered" evidence="1">
    <location>
        <begin position="328"/>
        <end position="366"/>
    </location>
</feature>
<dbReference type="InterPro" id="IPR038332">
    <property type="entry name" value="PPE_sf"/>
</dbReference>
<proteinExistence type="predicted"/>
<dbReference type="Gene3D" id="1.20.1260.20">
    <property type="entry name" value="PPE superfamily"/>
    <property type="match status" value="1"/>
</dbReference>
<dbReference type="EMBL" id="MKQR01000026">
    <property type="protein sequence ID" value="OLR91144.1"/>
    <property type="molecule type" value="Genomic_DNA"/>
</dbReference>
<gene>
    <name evidence="2" type="ORF">BJP25_28760</name>
</gene>
<sequence>MPVGAPSPRPSQAEGGPDGQQIQSEVSQYLDFLSQVCAELGVPDPVQEYFAPVVGRWSDLHAEADRWRAVGAVGELVAQNLTEPLAGLDAAWQGADADSFIDYVTRVGLAGHDMADAMIAMGEVLDLTADGIRKIVTDMADVLVEMAEVTSQALSGAVSGEERTRQYLEQMKHPTRELFEATRQVLDGLVKLCEGIDGSQVFDKITMAHQFPTENWSMAPDVPPVDVGAPGPGTVSPAAAADLSGLGGGGSGFGGGGGGFGGGGLGGGAGGAAVSASPLSGGAATGIGEAAPGKPGGMPVGGAPAGGSDGGGGRGGMMGGGMPMGGGMAGGQGGGNEHKAKTKVAGNAEDIFGKPAKASPAVIGDD</sequence>
<feature type="region of interest" description="Disordered" evidence="1">
    <location>
        <begin position="294"/>
        <end position="314"/>
    </location>
</feature>
<name>A0A1Q9LGK7_9PSEU</name>
<evidence type="ECO:0000313" key="2">
    <source>
        <dbReference type="EMBL" id="OLR91144.1"/>
    </source>
</evidence>
<keyword evidence="3" id="KW-1185">Reference proteome</keyword>
<organism evidence="2 3">
    <name type="scientific">Actinokineospora bangkokensis</name>
    <dbReference type="NCBI Taxonomy" id="1193682"/>
    <lineage>
        <taxon>Bacteria</taxon>
        <taxon>Bacillati</taxon>
        <taxon>Actinomycetota</taxon>
        <taxon>Actinomycetes</taxon>
        <taxon>Pseudonocardiales</taxon>
        <taxon>Pseudonocardiaceae</taxon>
        <taxon>Actinokineospora</taxon>
    </lineage>
</organism>
<feature type="region of interest" description="Disordered" evidence="1">
    <location>
        <begin position="1"/>
        <end position="20"/>
    </location>
</feature>
<dbReference type="AlphaFoldDB" id="A0A1Q9LGK7"/>
<dbReference type="Proteomes" id="UP000186040">
    <property type="component" value="Unassembled WGS sequence"/>
</dbReference>
<evidence type="ECO:0008006" key="4">
    <source>
        <dbReference type="Google" id="ProtNLM"/>
    </source>
</evidence>
<evidence type="ECO:0000313" key="3">
    <source>
        <dbReference type="Proteomes" id="UP000186040"/>
    </source>
</evidence>
<dbReference type="STRING" id="1193682.BJP25_28760"/>